<gene>
    <name evidence="1" type="ORF">RaK2_00430</name>
</gene>
<organism evidence="1 2">
    <name type="scientific">Klebsiella phage vB_KleM_RaK2</name>
    <dbReference type="NCBI Taxonomy" id="1147094"/>
    <lineage>
        <taxon>Viruses</taxon>
        <taxon>Duplodnaviria</taxon>
        <taxon>Heunggongvirae</taxon>
        <taxon>Uroviricota</taxon>
        <taxon>Caudoviricetes</taxon>
        <taxon>Alcyoneusvirus</taxon>
        <taxon>Alcyoneusvirus RaK2</taxon>
    </lineage>
</organism>
<protein>
    <submittedName>
        <fullName evidence="1">Uncharacterized protein</fullName>
    </submittedName>
</protein>
<sequence>MKEIIELIELIQSCISSYKLAAGEHNLNADFDLVVNNQKKCIHLIKKSSTKTIKHTALMIASSHPAKKYNSNIANISSLYKPESTSSYISSIKSELDFHKCTLDSYEELEFQYSTIITRSDIFIIQCLLYSIDFKDIVYMTNDFTKYNYIEILRLLKDKLCQN</sequence>
<keyword evidence="2" id="KW-1185">Reference proteome</keyword>
<dbReference type="Proteomes" id="UP000007524">
    <property type="component" value="Segment"/>
</dbReference>
<dbReference type="KEGG" id="vg:14013018"/>
<evidence type="ECO:0000313" key="2">
    <source>
        <dbReference type="Proteomes" id="UP000007524"/>
    </source>
</evidence>
<reference evidence="1 2" key="1">
    <citation type="journal article" date="2012" name="J. Virol.">
        <title>Genome of Klebsiella sp.-Infecting Bacteriophage vB_KleM_RaK2.</title>
        <authorList>
            <person name="Simoliunas E."/>
            <person name="Kaliniene L."/>
            <person name="Truncaite L."/>
            <person name="Klausa V."/>
            <person name="Zajanckauskaite A."/>
            <person name="Meskys R."/>
        </authorList>
    </citation>
    <scope>NUCLEOTIDE SEQUENCE [LARGE SCALE GENOMIC DNA]</scope>
</reference>
<dbReference type="GeneID" id="14013018"/>
<name>H6X4N7_9CAUD</name>
<dbReference type="EMBL" id="JQ513383">
    <property type="protein sequence ID" value="AFA44703.1"/>
    <property type="molecule type" value="Genomic_DNA"/>
</dbReference>
<evidence type="ECO:0000313" key="1">
    <source>
        <dbReference type="EMBL" id="AFA44703.1"/>
    </source>
</evidence>
<accession>H6X4N7</accession>
<proteinExistence type="predicted"/>
<dbReference type="RefSeq" id="YP_007007585.1">
    <property type="nucleotide sequence ID" value="NC_019526.1"/>
</dbReference>